<sequence length="690" mass="75971">MSKDPRVAVFVLVDANQAESDVARTMQGLALPCQAQIAVHIVPRAQENNYTDPGMVGQRLSPQVSVAGAVHEVLPQETADVFFFVVSGSVVHTEDIVESARYLAGGSLSAVRGRTYDVLPGRLVHGGAWRRRVRHADAENRMDLSRNPAVVLLGVSRSTYLALRGLDESLAEPEALLRDFEARARSAGVVVQMGPMVLRRAPRLNALVRRSNPGLPTKHRSAQPSPVYRNLSRVLGNPRTDPPFVSIVISTYNRAQYLAECINSILSQSMPDFEVILVDDGSTDETEGVVRAFDDDRIRYFKRSNSGISAARNFGLQAARGTFVAVHDDDDIMLPWRLATQLASLQPEDHGSFGVSVHFDDETGETHNLIHRQFNMQTALTYGHNPTHPTWLLRHDVIAAFGYDETLESGVDNNLALRMVRAGVRMRHCGVPLILRRVHHEQITRTAGEAQKAYAGMSRRLLQFANAGRPTPRASSESEWLPPSQVDVRLHRVLPYLPDRLTRRTVTIKVGMPLREALVAVRDIGSVHFREEHFGKAQDTPRTVLILTDVTWPGLATLRKVGAEFEASVFTGTNVEGGGFDSAIEDWSLDKIASSGRQGEVYVRVLSRDRIGLQRFVRESELSGWTFETHLENELMAVVFSTSDLHSASALCSGLLGAGVSVYELSVLCSTHVDDASIRADLFGDGGMNA</sequence>
<dbReference type="RefSeq" id="WP_013491977.1">
    <property type="nucleotide sequence ID" value="NC_014830.1"/>
</dbReference>
<dbReference type="InterPro" id="IPR001173">
    <property type="entry name" value="Glyco_trans_2-like"/>
</dbReference>
<proteinExistence type="inferred from homology"/>
<comment type="similarity">
    <text evidence="1">Belongs to the glycosyltransferase 2 family.</text>
</comment>
<dbReference type="HOGENOM" id="CLU_398893_0_0_11"/>
<dbReference type="GO" id="GO:0016757">
    <property type="term" value="F:glycosyltransferase activity"/>
    <property type="evidence" value="ECO:0007669"/>
    <property type="project" value="UniProtKB-KW"/>
</dbReference>
<gene>
    <name evidence="5" type="ordered locus">Intca_1141</name>
</gene>
<dbReference type="InterPro" id="IPR050834">
    <property type="entry name" value="Glycosyltransf_2"/>
</dbReference>
<dbReference type="Pfam" id="PF00535">
    <property type="entry name" value="Glycos_transf_2"/>
    <property type="match status" value="1"/>
</dbReference>
<organism evidence="5 6">
    <name type="scientific">Intrasporangium calvum (strain ATCC 23552 / DSM 43043 / JCM 3097 / NBRC 12989 / NCIMB 10167 / NRRL B-3866 / 7 KIP)</name>
    <dbReference type="NCBI Taxonomy" id="710696"/>
    <lineage>
        <taxon>Bacteria</taxon>
        <taxon>Bacillati</taxon>
        <taxon>Actinomycetota</taxon>
        <taxon>Actinomycetes</taxon>
        <taxon>Micrococcales</taxon>
        <taxon>Intrasporangiaceae</taxon>
        <taxon>Intrasporangium</taxon>
    </lineage>
</organism>
<dbReference type="Proteomes" id="UP000008914">
    <property type="component" value="Chromosome"/>
</dbReference>
<feature type="domain" description="Glycosyltransferase 2-like" evidence="4">
    <location>
        <begin position="246"/>
        <end position="385"/>
    </location>
</feature>
<protein>
    <submittedName>
        <fullName evidence="5">Glycosyl transferase family 2</fullName>
    </submittedName>
</protein>
<dbReference type="KEGG" id="ica:Intca_1141"/>
<keyword evidence="3 5" id="KW-0808">Transferase</keyword>
<accession>E6SEQ3</accession>
<dbReference type="PANTHER" id="PTHR43685">
    <property type="entry name" value="GLYCOSYLTRANSFERASE"/>
    <property type="match status" value="1"/>
</dbReference>
<dbReference type="eggNOG" id="COG1216">
    <property type="taxonomic scope" value="Bacteria"/>
</dbReference>
<dbReference type="AlphaFoldDB" id="E6SEQ3"/>
<keyword evidence="6" id="KW-1185">Reference proteome</keyword>
<evidence type="ECO:0000256" key="2">
    <source>
        <dbReference type="ARBA" id="ARBA00022676"/>
    </source>
</evidence>
<reference evidence="5 6" key="1">
    <citation type="journal article" date="2010" name="Stand. Genomic Sci.">
        <title>Complete genome sequence of Intrasporangium calvum type strain (7 KIP).</title>
        <authorList>
            <person name="Del Rio T.G."/>
            <person name="Chertkov O."/>
            <person name="Yasawong M."/>
            <person name="Lucas S."/>
            <person name="Deshpande S."/>
            <person name="Cheng J.F."/>
            <person name="Detter C."/>
            <person name="Tapia R."/>
            <person name="Han C."/>
            <person name="Goodwin L."/>
            <person name="Pitluck S."/>
            <person name="Liolios K."/>
            <person name="Ivanova N."/>
            <person name="Mavromatis K."/>
            <person name="Pati A."/>
            <person name="Chen A."/>
            <person name="Palaniappan K."/>
            <person name="Land M."/>
            <person name="Hauser L."/>
            <person name="Chang Y.J."/>
            <person name="Jeffries C.D."/>
            <person name="Rohde M."/>
            <person name="Pukall R."/>
            <person name="Sikorski J."/>
            <person name="Goker M."/>
            <person name="Woyke T."/>
            <person name="Bristow J."/>
            <person name="Eisen J.A."/>
            <person name="Markowitz V."/>
            <person name="Hugenholtz P."/>
            <person name="Kyrpides N.C."/>
            <person name="Klenk H.P."/>
            <person name="Lapidus A."/>
        </authorList>
    </citation>
    <scope>NUCLEOTIDE SEQUENCE [LARGE SCALE GENOMIC DNA]</scope>
    <source>
        <strain evidence="6">ATCC 23552 / DSM 43043 / JCM 3097 / NBRC 12989 / 7 KIP</strain>
    </source>
</reference>
<name>E6SEQ3_INTC7</name>
<evidence type="ECO:0000313" key="6">
    <source>
        <dbReference type="Proteomes" id="UP000008914"/>
    </source>
</evidence>
<dbReference type="CDD" id="cd00761">
    <property type="entry name" value="Glyco_tranf_GTA_type"/>
    <property type="match status" value="1"/>
</dbReference>
<dbReference type="Gene3D" id="3.90.550.10">
    <property type="entry name" value="Spore Coat Polysaccharide Biosynthesis Protein SpsA, Chain A"/>
    <property type="match status" value="1"/>
</dbReference>
<dbReference type="EMBL" id="CP002343">
    <property type="protein sequence ID" value="ADU47660.1"/>
    <property type="molecule type" value="Genomic_DNA"/>
</dbReference>
<dbReference type="STRING" id="710696.Intca_1141"/>
<evidence type="ECO:0000259" key="4">
    <source>
        <dbReference type="Pfam" id="PF00535"/>
    </source>
</evidence>
<evidence type="ECO:0000256" key="3">
    <source>
        <dbReference type="ARBA" id="ARBA00022679"/>
    </source>
</evidence>
<dbReference type="InterPro" id="IPR029044">
    <property type="entry name" value="Nucleotide-diphossugar_trans"/>
</dbReference>
<evidence type="ECO:0000256" key="1">
    <source>
        <dbReference type="ARBA" id="ARBA00006739"/>
    </source>
</evidence>
<dbReference type="SUPFAM" id="SSF53448">
    <property type="entry name" value="Nucleotide-diphospho-sugar transferases"/>
    <property type="match status" value="1"/>
</dbReference>
<evidence type="ECO:0000313" key="5">
    <source>
        <dbReference type="EMBL" id="ADU47660.1"/>
    </source>
</evidence>
<dbReference type="PANTHER" id="PTHR43685:SF5">
    <property type="entry name" value="GLYCOSYLTRANSFERASE EPSE-RELATED"/>
    <property type="match status" value="1"/>
</dbReference>
<keyword evidence="2" id="KW-0328">Glycosyltransferase</keyword>
<dbReference type="OrthoDB" id="3171021at2"/>